<dbReference type="RefSeq" id="WP_109646836.1">
    <property type="nucleotide sequence ID" value="NZ_QGGB01000006.1"/>
</dbReference>
<feature type="transmembrane region" description="Helical" evidence="1">
    <location>
        <begin position="71"/>
        <end position="91"/>
    </location>
</feature>
<keyword evidence="3" id="KW-1185">Reference proteome</keyword>
<proteinExistence type="predicted"/>
<accession>A0A316TW04</accession>
<feature type="transmembrane region" description="Helical" evidence="1">
    <location>
        <begin position="32"/>
        <end position="59"/>
    </location>
</feature>
<evidence type="ECO:0000313" key="2">
    <source>
        <dbReference type="EMBL" id="PWN06722.1"/>
    </source>
</evidence>
<keyword evidence="1" id="KW-0812">Transmembrane</keyword>
<keyword evidence="1" id="KW-0472">Membrane</keyword>
<sequence>MSDLDRKLQKKLKTEEEKAWLKEKRGKNKNKYVIAAILFLGTLVPLYLLWFLTGILFNFYSGVAGLQSIDIAWISPLIHGAIWAAAVISVFKKRSVLDTIVQRI</sequence>
<evidence type="ECO:0000256" key="1">
    <source>
        <dbReference type="SAM" id="Phobius"/>
    </source>
</evidence>
<dbReference type="AlphaFoldDB" id="A0A316TW04"/>
<reference evidence="2 3" key="1">
    <citation type="submission" date="2018-05" db="EMBL/GenBank/DDBJ databases">
        <title>Rhodohalobacter halophilus gen. nov., sp. nov., a moderately halophilic member of the family Balneolaceae.</title>
        <authorList>
            <person name="Liu Z.-W."/>
        </authorList>
    </citation>
    <scope>NUCLEOTIDE SEQUENCE [LARGE SCALE GENOMIC DNA]</scope>
    <source>
        <strain evidence="2 3">8A47</strain>
    </source>
</reference>
<protein>
    <submittedName>
        <fullName evidence="2">Uncharacterized protein</fullName>
    </submittedName>
</protein>
<dbReference type="EMBL" id="QGGB01000006">
    <property type="protein sequence ID" value="PWN06722.1"/>
    <property type="molecule type" value="Genomic_DNA"/>
</dbReference>
<comment type="caution">
    <text evidence="2">The sequence shown here is derived from an EMBL/GenBank/DDBJ whole genome shotgun (WGS) entry which is preliminary data.</text>
</comment>
<keyword evidence="1" id="KW-1133">Transmembrane helix</keyword>
<gene>
    <name evidence="2" type="ORF">DDZ15_09410</name>
</gene>
<evidence type="ECO:0000313" key="3">
    <source>
        <dbReference type="Proteomes" id="UP000245533"/>
    </source>
</evidence>
<name>A0A316TW04_9BACT</name>
<organism evidence="2 3">
    <name type="scientific">Rhodohalobacter mucosus</name>
    <dbReference type="NCBI Taxonomy" id="2079485"/>
    <lineage>
        <taxon>Bacteria</taxon>
        <taxon>Pseudomonadati</taxon>
        <taxon>Balneolota</taxon>
        <taxon>Balneolia</taxon>
        <taxon>Balneolales</taxon>
        <taxon>Balneolaceae</taxon>
        <taxon>Rhodohalobacter</taxon>
    </lineage>
</organism>
<dbReference type="Proteomes" id="UP000245533">
    <property type="component" value="Unassembled WGS sequence"/>
</dbReference>